<comment type="similarity">
    <text evidence="4">Belongs to the peptidase M24B family.</text>
</comment>
<dbReference type="InterPro" id="IPR029149">
    <property type="entry name" value="Creatin/AminoP/Spt16_N"/>
</dbReference>
<evidence type="ECO:0000256" key="6">
    <source>
        <dbReference type="ARBA" id="ARBA00022438"/>
    </source>
</evidence>
<evidence type="ECO:0000256" key="9">
    <source>
        <dbReference type="ARBA" id="ARBA00023049"/>
    </source>
</evidence>
<evidence type="ECO:0000256" key="7">
    <source>
        <dbReference type="ARBA" id="ARBA00022723"/>
    </source>
</evidence>
<dbReference type="EC" id="3.4.11.9" evidence="5"/>
<comment type="catalytic activity">
    <reaction evidence="1">
        <text>Release of any N-terminal amino acid, including proline, that is linked to proline, even from a dipeptide or tripeptide.</text>
        <dbReference type="EC" id="3.4.11.9"/>
    </reaction>
</comment>
<dbReference type="InterPro" id="IPR007865">
    <property type="entry name" value="Aminopep_P_N"/>
</dbReference>
<dbReference type="PANTHER" id="PTHR43226">
    <property type="entry name" value="XAA-PRO AMINOPEPTIDASE 3"/>
    <property type="match status" value="1"/>
</dbReference>
<dbReference type="STRING" id="225359.A0A2S4Q261"/>
<dbReference type="OrthoDB" id="4215474at2759"/>
<keyword evidence="8" id="KW-0378">Hydrolase</keyword>
<dbReference type="GO" id="GO:0070006">
    <property type="term" value="F:metalloaminopeptidase activity"/>
    <property type="evidence" value="ECO:0007669"/>
    <property type="project" value="InterPro"/>
</dbReference>
<dbReference type="Pfam" id="PF05195">
    <property type="entry name" value="AMP_N"/>
    <property type="match status" value="1"/>
</dbReference>
<evidence type="ECO:0000256" key="1">
    <source>
        <dbReference type="ARBA" id="ARBA00001424"/>
    </source>
</evidence>
<comment type="caution">
    <text evidence="13">The sequence shown here is derived from an EMBL/GenBank/DDBJ whole genome shotgun (WGS) entry which is preliminary data.</text>
</comment>
<comment type="function">
    <text evidence="3">Catalyzes the removal of a penultimate prolyl residue from the N-termini of peptides.</text>
</comment>
<evidence type="ECO:0000256" key="3">
    <source>
        <dbReference type="ARBA" id="ARBA00002443"/>
    </source>
</evidence>
<evidence type="ECO:0000259" key="12">
    <source>
        <dbReference type="SMART" id="SM01011"/>
    </source>
</evidence>
<evidence type="ECO:0000313" key="13">
    <source>
        <dbReference type="EMBL" id="POS88385.1"/>
    </source>
</evidence>
<dbReference type="InterPro" id="IPR000994">
    <property type="entry name" value="Pept_M24"/>
</dbReference>
<proteinExistence type="inferred from homology"/>
<dbReference type="CDD" id="cd01087">
    <property type="entry name" value="Prolidase"/>
    <property type="match status" value="1"/>
</dbReference>
<dbReference type="InterPro" id="IPR052433">
    <property type="entry name" value="X-Pro_dipept-like"/>
</dbReference>
<dbReference type="GO" id="GO:0005739">
    <property type="term" value="C:mitochondrion"/>
    <property type="evidence" value="ECO:0007669"/>
    <property type="project" value="TreeGrafter"/>
</dbReference>
<accession>A0A2S4Q261</accession>
<dbReference type="SUPFAM" id="SSF55920">
    <property type="entry name" value="Creatinase/aminopeptidase"/>
    <property type="match status" value="1"/>
</dbReference>
<protein>
    <recommendedName>
        <fullName evidence="5">Xaa-Pro aminopeptidase</fullName>
        <ecNumber evidence="5">3.4.11.9</ecNumber>
    </recommendedName>
    <alternativeName>
        <fullName evidence="11">Aminoacylproline aminopeptidase</fullName>
    </alternativeName>
</protein>
<dbReference type="SMART" id="SM01011">
    <property type="entry name" value="AMP_N"/>
    <property type="match status" value="1"/>
</dbReference>
<evidence type="ECO:0000313" key="14">
    <source>
        <dbReference type="Proteomes" id="UP000237438"/>
    </source>
</evidence>
<evidence type="ECO:0000256" key="5">
    <source>
        <dbReference type="ARBA" id="ARBA00012574"/>
    </source>
</evidence>
<dbReference type="SUPFAM" id="SSF53092">
    <property type="entry name" value="Creatinase/prolidase N-terminal domain"/>
    <property type="match status" value="1"/>
</dbReference>
<dbReference type="EMBL" id="PEDP01000005">
    <property type="protein sequence ID" value="POS88385.1"/>
    <property type="molecule type" value="Genomic_DNA"/>
</dbReference>
<keyword evidence="6" id="KW-0031">Aminopeptidase</keyword>
<dbReference type="InterPro" id="IPR036005">
    <property type="entry name" value="Creatinase/aminopeptidase-like"/>
</dbReference>
<dbReference type="GO" id="GO:0006508">
    <property type="term" value="P:proteolysis"/>
    <property type="evidence" value="ECO:0007669"/>
    <property type="project" value="TreeGrafter"/>
</dbReference>
<evidence type="ECO:0000256" key="2">
    <source>
        <dbReference type="ARBA" id="ARBA00001936"/>
    </source>
</evidence>
<sequence length="491" mass="55079">MRASKTFVKSLGGTRTIHLHHENLPINFFLKQNKISYSTISASKLQFGQPLYETHPHLIMPGEVTPGITALEYSNRRSRLCSSLPENSIVVSASSSIKYRSGAVFYEFHQDPNFFYLTGFNEPEAVAVIQKVGTSADYIFHLFVRPKDPVAEQWSGARSGEQAALDVFNADESGDIKELSKLLLPLISNASYIYTDLSKPSKFCQFLRKQELNSNKLETLLKNSNVRPLQPLLNNLRIIKSQAEIKNMYIAGQASGLSFTNAIRRLWTKEKDLNNFLDYEFKMNGCDTNAYVPVVAGGKNALSIHYVRNDDLLRDGQLVLVDAGGQYGGYITDITRSWPINGRFTDAQRDLYTAVLEVQRTCISVCRENASLSLDDIHAIAEKGLVENLRQLGFDMSGNAVGILFPHHIGHYIGLDVHDCPGYSRSIKLKAGNCVTVEPGVYVPSNDERWPKHFWNLGIRIEDSICVQYDTPLVFTTKAVKEVIDIESLRD</sequence>
<keyword evidence="7" id="KW-0479">Metal-binding</keyword>
<keyword evidence="10" id="KW-0464">Manganese</keyword>
<dbReference type="GO" id="GO:0030145">
    <property type="term" value="F:manganese ion binding"/>
    <property type="evidence" value="ECO:0007669"/>
    <property type="project" value="InterPro"/>
</dbReference>
<dbReference type="Gene3D" id="3.90.230.10">
    <property type="entry name" value="Creatinase/methionine aminopeptidase superfamily"/>
    <property type="match status" value="1"/>
</dbReference>
<keyword evidence="6" id="KW-0645">Protease</keyword>
<organism evidence="13 14">
    <name type="scientific">Erysiphe pulchra</name>
    <dbReference type="NCBI Taxonomy" id="225359"/>
    <lineage>
        <taxon>Eukaryota</taxon>
        <taxon>Fungi</taxon>
        <taxon>Dikarya</taxon>
        <taxon>Ascomycota</taxon>
        <taxon>Pezizomycotina</taxon>
        <taxon>Leotiomycetes</taxon>
        <taxon>Erysiphales</taxon>
        <taxon>Erysiphaceae</taxon>
        <taxon>Erysiphe</taxon>
    </lineage>
</organism>
<keyword evidence="14" id="KW-1185">Reference proteome</keyword>
<comment type="cofactor">
    <cofactor evidence="2">
        <name>Mn(2+)</name>
        <dbReference type="ChEBI" id="CHEBI:29035"/>
    </cofactor>
</comment>
<feature type="domain" description="Aminopeptidase P N-terminal" evidence="12">
    <location>
        <begin position="68"/>
        <end position="204"/>
    </location>
</feature>
<dbReference type="Proteomes" id="UP000237438">
    <property type="component" value="Unassembled WGS sequence"/>
</dbReference>
<evidence type="ECO:0000256" key="11">
    <source>
        <dbReference type="ARBA" id="ARBA00030849"/>
    </source>
</evidence>
<gene>
    <name evidence="13" type="ORF">EPUL_000123</name>
</gene>
<evidence type="ECO:0000256" key="10">
    <source>
        <dbReference type="ARBA" id="ARBA00023211"/>
    </source>
</evidence>
<name>A0A2S4Q261_9PEZI</name>
<dbReference type="Pfam" id="PF00557">
    <property type="entry name" value="Peptidase_M24"/>
    <property type="match status" value="1"/>
</dbReference>
<keyword evidence="9" id="KW-0482">Metalloprotease</keyword>
<evidence type="ECO:0000256" key="4">
    <source>
        <dbReference type="ARBA" id="ARBA00008766"/>
    </source>
</evidence>
<dbReference type="PANTHER" id="PTHR43226:SF4">
    <property type="entry name" value="XAA-PRO AMINOPEPTIDASE 3"/>
    <property type="match status" value="1"/>
</dbReference>
<dbReference type="AlphaFoldDB" id="A0A2S4Q261"/>
<evidence type="ECO:0000256" key="8">
    <source>
        <dbReference type="ARBA" id="ARBA00022801"/>
    </source>
</evidence>
<reference evidence="13 14" key="1">
    <citation type="submission" date="2017-10" db="EMBL/GenBank/DDBJ databases">
        <title>Development of genomic resources for the powdery mildew, Erysiphe pulchra.</title>
        <authorList>
            <person name="Wadl P.A."/>
            <person name="Mack B.M."/>
            <person name="Moore G."/>
            <person name="Beltz S.B."/>
        </authorList>
    </citation>
    <scope>NUCLEOTIDE SEQUENCE [LARGE SCALE GENOMIC DNA]</scope>
    <source>
        <strain evidence="13">Cflorida</strain>
    </source>
</reference>
<dbReference type="Gene3D" id="3.40.350.10">
    <property type="entry name" value="Creatinase/prolidase N-terminal domain"/>
    <property type="match status" value="1"/>
</dbReference>